<reference evidence="1" key="1">
    <citation type="submission" date="2018-01" db="EMBL/GenBank/DDBJ databases">
        <title>An insight into the sialome of Amazonian anophelines.</title>
        <authorList>
            <person name="Ribeiro J.M."/>
            <person name="Scarpassa V."/>
            <person name="Calvo E."/>
        </authorList>
    </citation>
    <scope>NUCLEOTIDE SEQUENCE</scope>
</reference>
<accession>A0A2M4DGH9</accession>
<sequence>MLSHGKVPFSLGRPGHGDALVLLVISTLSRSSGTIPAGIPAGLVPVYGEKDSRSHFPARAQVRWHTVQKHTIRIHHHHHHQ</sequence>
<evidence type="ECO:0000313" key="1">
    <source>
        <dbReference type="EMBL" id="MBW76611.1"/>
    </source>
</evidence>
<proteinExistence type="predicted"/>
<organism evidence="1">
    <name type="scientific">Anopheles darlingi</name>
    <name type="common">Mosquito</name>
    <dbReference type="NCBI Taxonomy" id="43151"/>
    <lineage>
        <taxon>Eukaryota</taxon>
        <taxon>Metazoa</taxon>
        <taxon>Ecdysozoa</taxon>
        <taxon>Arthropoda</taxon>
        <taxon>Hexapoda</taxon>
        <taxon>Insecta</taxon>
        <taxon>Pterygota</taxon>
        <taxon>Neoptera</taxon>
        <taxon>Endopterygota</taxon>
        <taxon>Diptera</taxon>
        <taxon>Nematocera</taxon>
        <taxon>Culicoidea</taxon>
        <taxon>Culicidae</taxon>
        <taxon>Anophelinae</taxon>
        <taxon>Anopheles</taxon>
    </lineage>
</organism>
<protein>
    <submittedName>
        <fullName evidence="1">Putative secreted protein</fullName>
    </submittedName>
</protein>
<dbReference type="EMBL" id="GGFL01012433">
    <property type="protein sequence ID" value="MBW76611.1"/>
    <property type="molecule type" value="Transcribed_RNA"/>
</dbReference>
<name>A0A2M4DGH9_ANODA</name>
<dbReference type="AlphaFoldDB" id="A0A2M4DGH9"/>